<evidence type="ECO:0000313" key="2">
    <source>
        <dbReference type="Proteomes" id="UP000887578"/>
    </source>
</evidence>
<feature type="region of interest" description="Disordered" evidence="1">
    <location>
        <begin position="369"/>
        <end position="412"/>
    </location>
</feature>
<keyword evidence="2" id="KW-1185">Reference proteome</keyword>
<protein>
    <submittedName>
        <fullName evidence="3">Uncharacterized protein</fullName>
    </submittedName>
</protein>
<feature type="compositionally biased region" description="Acidic residues" evidence="1">
    <location>
        <begin position="369"/>
        <end position="397"/>
    </location>
</feature>
<dbReference type="Proteomes" id="UP000887578">
    <property type="component" value="Unplaced"/>
</dbReference>
<sequence>MYVRFQYVRKFYECNECGEKIRVGAFVSFYQQKWHHFDCFFKQRAVDEFRKSEIMIWLKRSPINNRRRTVSLEKYDKHPDESQLEITLTELTKIREQFALAKEHKTETYIPWASKTANLNCHDCIFARSNSVVGGEQLGISFLSNNYHPICLLKTGKVNVDAKEIRDYDSLSEDDKKLLDELYKKDNASYLLPKAETTSFIDEIYFCAATECHPENGYKIEGLRIRYQTKTYHPECLASMGKVNIDGEETEYYHTLGNSLKGRLRTLFKKSNDFDIPLIEEAKRDDYCTLADCPAASGRPSKFPWPYTIKPGELQIKFHGDIYHPSCFKSTQKVNLDVKNFLGYVKLNQRTKQLLEENFEDIEMDIEEGESFDDDNDSDGSDSSDFESDQMDDDNDVEGPPAKKPKMEPQMQDGNVSNEIIQNEFDNDQKPFGGTNVKEEMSEPIILEINTLNESYNAGVGPQIEREENQESGDRAAEEVDDKDIKEIPEIKKEAESYNFDAPSGDFLRSTLGKFDIELSNEVYGFYKEFKYTKISTTATLGTTFPISSSTDSFFKCLSLYFTGKEEHFSNIKMGIQAYFYSNSKTFGIIDGIDFSKLEKSSPEFQKFFECNELTNVHFTFICLWFNCRIGIFSNGCLSEKYGNWNEKHPIFLIENENGFYKPVLSLN</sequence>
<evidence type="ECO:0000256" key="1">
    <source>
        <dbReference type="SAM" id="MobiDB-lite"/>
    </source>
</evidence>
<dbReference type="AlphaFoldDB" id="A0A914PL08"/>
<organism evidence="2 3">
    <name type="scientific">Panagrolaimus davidi</name>
    <dbReference type="NCBI Taxonomy" id="227884"/>
    <lineage>
        <taxon>Eukaryota</taxon>
        <taxon>Metazoa</taxon>
        <taxon>Ecdysozoa</taxon>
        <taxon>Nematoda</taxon>
        <taxon>Chromadorea</taxon>
        <taxon>Rhabditida</taxon>
        <taxon>Tylenchina</taxon>
        <taxon>Panagrolaimomorpha</taxon>
        <taxon>Panagrolaimoidea</taxon>
        <taxon>Panagrolaimidae</taxon>
        <taxon>Panagrolaimus</taxon>
    </lineage>
</organism>
<proteinExistence type="predicted"/>
<accession>A0A914PL08</accession>
<evidence type="ECO:0000313" key="3">
    <source>
        <dbReference type="WBParaSite" id="PDA_v2.g18633.t1"/>
    </source>
</evidence>
<reference evidence="3" key="1">
    <citation type="submission" date="2022-11" db="UniProtKB">
        <authorList>
            <consortium name="WormBaseParasite"/>
        </authorList>
    </citation>
    <scope>IDENTIFICATION</scope>
</reference>
<name>A0A914PL08_9BILA</name>
<dbReference type="WBParaSite" id="PDA_v2.g18633.t1">
    <property type="protein sequence ID" value="PDA_v2.g18633.t1"/>
    <property type="gene ID" value="PDA_v2.g18633"/>
</dbReference>